<dbReference type="GO" id="GO:0016787">
    <property type="term" value="F:hydrolase activity"/>
    <property type="evidence" value="ECO:0007669"/>
    <property type="project" value="UniProtKB-KW"/>
</dbReference>
<evidence type="ECO:0000313" key="2">
    <source>
        <dbReference type="EMBL" id="KAB2344705.1"/>
    </source>
</evidence>
<proteinExistence type="predicted"/>
<keyword evidence="3" id="KW-1185">Reference proteome</keyword>
<dbReference type="Gene3D" id="3.40.50.1110">
    <property type="entry name" value="SGNH hydrolase"/>
    <property type="match status" value="1"/>
</dbReference>
<dbReference type="SUPFAM" id="SSF52266">
    <property type="entry name" value="SGNH hydrolase"/>
    <property type="match status" value="1"/>
</dbReference>
<dbReference type="InterPro" id="IPR036514">
    <property type="entry name" value="SGNH_hydro_sf"/>
</dbReference>
<dbReference type="PANTHER" id="PTHR43784:SF2">
    <property type="entry name" value="GDSL-LIKE LIPASE_ACYLHYDROLASE, PUTATIVE (AFU_ORTHOLOGUE AFUA_2G00820)-RELATED"/>
    <property type="match status" value="1"/>
</dbReference>
<gene>
    <name evidence="2" type="ORF">F8566_29255</name>
</gene>
<dbReference type="InterPro" id="IPR053140">
    <property type="entry name" value="GDSL_Rv0518-like"/>
</dbReference>
<feature type="domain" description="SGNH hydrolase-type esterase" evidence="1">
    <location>
        <begin position="236"/>
        <end position="431"/>
    </location>
</feature>
<evidence type="ECO:0000313" key="3">
    <source>
        <dbReference type="Proteomes" id="UP000468735"/>
    </source>
</evidence>
<sequence>MQIPSPSARIARISVGALAGAALIVGIVHNSPAFSAGAAVLSSGRAVPPPPGTPWVGAWGTAVQRPVAGNEDSGANWSQQGFADQSVRQVVRVTTGGTSVRIRLSNVYGSKPLRVSGATIGRSAGAAMVWPETLKKLTFARSTSAVVPAGQELVSDAVPLTTSPLERLAVTLRFAEPTGPATFHRFALDKTYRAKGDRLSDVGADTFTESTNAWYYLSGVEVAGAGRPGRNTVVMLGDSLIDGVGATPGADSRFPDHLAERLAAERRPFGVVNAGIGSNKLLNDSACGGDRALARFQRDVLSRPGVRSVVVHLGANDIGAPQVDDPCVLPNPKVTAKQLIDGHRALIRAAHAHGVKAIGATIPPMKGARFPIWNEEAEGIRQAVNAWIRNGGEYDDVVDIAKVMSDPSDPLMPRPGYVFMDGLHSNDAGNHAMAASIDLKDV</sequence>
<protein>
    <submittedName>
        <fullName evidence="2">SGNH/GDSL hydrolase family protein</fullName>
    </submittedName>
</protein>
<comment type="caution">
    <text evidence="2">The sequence shown here is derived from an EMBL/GenBank/DDBJ whole genome shotgun (WGS) entry which is preliminary data.</text>
</comment>
<dbReference type="Pfam" id="PF13472">
    <property type="entry name" value="Lipase_GDSL_2"/>
    <property type="match status" value="1"/>
</dbReference>
<dbReference type="AlphaFoldDB" id="A0A6H9YMQ0"/>
<organism evidence="2 3">
    <name type="scientific">Actinomadura rudentiformis</name>
    <dbReference type="NCBI Taxonomy" id="359158"/>
    <lineage>
        <taxon>Bacteria</taxon>
        <taxon>Bacillati</taxon>
        <taxon>Actinomycetota</taxon>
        <taxon>Actinomycetes</taxon>
        <taxon>Streptosporangiales</taxon>
        <taxon>Thermomonosporaceae</taxon>
        <taxon>Actinomadura</taxon>
    </lineage>
</organism>
<dbReference type="OrthoDB" id="1828825at2"/>
<dbReference type="PANTHER" id="PTHR43784">
    <property type="entry name" value="GDSL-LIKE LIPASE/ACYLHYDROLASE, PUTATIVE (AFU_ORTHOLOGUE AFUA_2G00820)-RELATED"/>
    <property type="match status" value="1"/>
</dbReference>
<name>A0A6H9YMQ0_9ACTN</name>
<accession>A0A6H9YMQ0</accession>
<dbReference type="CDD" id="cd01830">
    <property type="entry name" value="XynE_like"/>
    <property type="match status" value="1"/>
</dbReference>
<dbReference type="InterPro" id="IPR013830">
    <property type="entry name" value="SGNH_hydro"/>
</dbReference>
<dbReference type="Proteomes" id="UP000468735">
    <property type="component" value="Unassembled WGS sequence"/>
</dbReference>
<dbReference type="EMBL" id="WBMT01000015">
    <property type="protein sequence ID" value="KAB2344705.1"/>
    <property type="molecule type" value="Genomic_DNA"/>
</dbReference>
<evidence type="ECO:0000259" key="1">
    <source>
        <dbReference type="Pfam" id="PF13472"/>
    </source>
</evidence>
<reference evidence="2 3" key="1">
    <citation type="submission" date="2019-09" db="EMBL/GenBank/DDBJ databases">
        <title>Actinomadura physcomitrii sp. nov., a novel actinomycete isolated from moss [Physcomitrium sphaericum (Ludw) Fuernr].</title>
        <authorList>
            <person name="Zhuang X."/>
            <person name="Liu C."/>
        </authorList>
    </citation>
    <scope>NUCLEOTIDE SEQUENCE [LARGE SCALE GENOMIC DNA]</scope>
    <source>
        <strain evidence="2 3">HMC1</strain>
    </source>
</reference>
<keyword evidence="2" id="KW-0378">Hydrolase</keyword>